<dbReference type="Proteomes" id="UP001149090">
    <property type="component" value="Unassembled WGS sequence"/>
</dbReference>
<accession>A0A9Q0LTH1</accession>
<comment type="caution">
    <text evidence="1">The sequence shown here is derived from an EMBL/GenBank/DDBJ whole genome shotgun (WGS) entry which is preliminary data.</text>
</comment>
<reference evidence="1" key="1">
    <citation type="submission" date="2022-10" db="EMBL/GenBank/DDBJ databases">
        <title>Novel sulphate-reducing endosymbionts in the free-living metamonad Anaeramoeba.</title>
        <authorList>
            <person name="Jerlstrom-Hultqvist J."/>
            <person name="Cepicka I."/>
            <person name="Gallot-Lavallee L."/>
            <person name="Salas-Leiva D."/>
            <person name="Curtis B.A."/>
            <person name="Zahonova K."/>
            <person name="Pipaliya S."/>
            <person name="Dacks J."/>
            <person name="Roger A.J."/>
        </authorList>
    </citation>
    <scope>NUCLEOTIDE SEQUENCE</scope>
    <source>
        <strain evidence="1">BMAN</strain>
    </source>
</reference>
<sequence>MEMEMEMLNLLDQITSSKPLHSKIAFQKLLSFLSQNDFDSKIHLITQKISCLIQEPIFSTKYLTKLFEKILEKDIKNKKYIQWLINDVSKSRNENAKNCLISLLKNDKKSIFVDNLDFSSLETVNIEEIIGKFIRNFLKSMQKDSSHKNLIEIIDKIESEKPNIFDHLQNPNSFLVFQFLFIKQKQDENNYIFLQNLILELFKRKYIDFWALNFLDSTLFLQIKNFQIKTQFDHQKSNEKIENQKIFSKIYDMQNLEKKKIDKTKKRKQSNDIN</sequence>
<gene>
    <name evidence="1" type="ORF">M0811_05709</name>
</gene>
<evidence type="ECO:0000313" key="2">
    <source>
        <dbReference type="Proteomes" id="UP001149090"/>
    </source>
</evidence>
<keyword evidence="2" id="KW-1185">Reference proteome</keyword>
<dbReference type="EMBL" id="JAPDFW010000057">
    <property type="protein sequence ID" value="KAJ5077610.1"/>
    <property type="molecule type" value="Genomic_DNA"/>
</dbReference>
<dbReference type="AlphaFoldDB" id="A0A9Q0LTH1"/>
<name>A0A9Q0LTH1_ANAIG</name>
<protein>
    <submittedName>
        <fullName evidence="1">Uncharacterized protein</fullName>
    </submittedName>
</protein>
<proteinExistence type="predicted"/>
<evidence type="ECO:0000313" key="1">
    <source>
        <dbReference type="EMBL" id="KAJ5077610.1"/>
    </source>
</evidence>
<organism evidence="1 2">
    <name type="scientific">Anaeramoeba ignava</name>
    <name type="common">Anaerobic marine amoeba</name>
    <dbReference type="NCBI Taxonomy" id="1746090"/>
    <lineage>
        <taxon>Eukaryota</taxon>
        <taxon>Metamonada</taxon>
        <taxon>Anaeramoebidae</taxon>
        <taxon>Anaeramoeba</taxon>
    </lineage>
</organism>